<protein>
    <submittedName>
        <fullName evidence="1">Uncharacterized protein</fullName>
    </submittedName>
</protein>
<evidence type="ECO:0000313" key="2">
    <source>
        <dbReference type="Proteomes" id="UP001178461"/>
    </source>
</evidence>
<evidence type="ECO:0000313" key="1">
    <source>
        <dbReference type="EMBL" id="CAI5783471.1"/>
    </source>
</evidence>
<accession>A0AA35KSF1</accession>
<dbReference type="EMBL" id="OX395134">
    <property type="protein sequence ID" value="CAI5783471.1"/>
    <property type="molecule type" value="Genomic_DNA"/>
</dbReference>
<dbReference type="AlphaFoldDB" id="A0AA35KSF1"/>
<proteinExistence type="predicted"/>
<reference evidence="1" key="1">
    <citation type="submission" date="2022-12" db="EMBL/GenBank/DDBJ databases">
        <authorList>
            <person name="Alioto T."/>
            <person name="Alioto T."/>
            <person name="Gomez Garrido J."/>
        </authorList>
    </citation>
    <scope>NUCLEOTIDE SEQUENCE</scope>
</reference>
<gene>
    <name evidence="1" type="ORF">PODLI_1B012035</name>
</gene>
<organism evidence="1 2">
    <name type="scientific">Podarcis lilfordi</name>
    <name type="common">Lilford's wall lizard</name>
    <dbReference type="NCBI Taxonomy" id="74358"/>
    <lineage>
        <taxon>Eukaryota</taxon>
        <taxon>Metazoa</taxon>
        <taxon>Chordata</taxon>
        <taxon>Craniata</taxon>
        <taxon>Vertebrata</taxon>
        <taxon>Euteleostomi</taxon>
        <taxon>Lepidosauria</taxon>
        <taxon>Squamata</taxon>
        <taxon>Bifurcata</taxon>
        <taxon>Unidentata</taxon>
        <taxon>Episquamata</taxon>
        <taxon>Laterata</taxon>
        <taxon>Lacertibaenia</taxon>
        <taxon>Lacertidae</taxon>
        <taxon>Podarcis</taxon>
    </lineage>
</organism>
<name>A0AA35KSF1_9SAUR</name>
<dbReference type="Proteomes" id="UP001178461">
    <property type="component" value="Chromosome 9"/>
</dbReference>
<sequence>MLENMESITLFPDTVKEEDIANILQDQIYTHKCALLMFLQLSDTECTRYVKLFRDKLERPLCIVVKKDKILLNHDRILLDNTEKLCFIHLYLSKAKIGICFYLDMENGKAFDCVEQNFKWEGRASKYIYIMDPIYGPQVVTG</sequence>
<keyword evidence="2" id="KW-1185">Reference proteome</keyword>